<dbReference type="SUPFAM" id="SSF52058">
    <property type="entry name" value="L domain-like"/>
    <property type="match status" value="1"/>
</dbReference>
<proteinExistence type="predicted"/>
<sequence>MTDSFRINQRLSYDGALCTVRYIGKVGETKGEWLGVEWDDVLRGKHSGEHEGKRYFDCLIPGAGSFIRPTRKPDPTISFIEGLRRKYTTEFDAPRKEQAIVLTANKVFEEVGFDKIIQKLSQLQNLKIIIVDGLQIDRVDDIAVIRATCPNIEELDVSRNRFEKLEDIALVCSALPKLRSLRISGNRFNSLDVTDASGFANITSLEISNILMTWPELTQLLAYFPSVTTLIAPHNNLSQIPSPSPFPAPLTAVDFSYNNFSSLASLASMSELPNLKTLIASHNSITTLTTPPGTSFPALDRLDLAYNRIPTFSCLDELPPATPHLNSLRISHNPLYSDFTHDEGHMLSIGRLPTRVTILNHSTITTKERENAEMWYLSRIAKEFTASPERKDEILKSHRRWEELCKLHGEPAVGEDKSETEKTLAAKVFDMEFSYGGKTVRRRVPKGTPVSTLRGMVGRWFGVPVLGVRLKCCQEGEETVLDEVDDTREVGMHVEVGKGEVKVVVEAM</sequence>
<accession>U4L358</accession>
<dbReference type="GO" id="GO:0005737">
    <property type="term" value="C:cytoplasm"/>
    <property type="evidence" value="ECO:0007669"/>
    <property type="project" value="TreeGrafter"/>
</dbReference>
<dbReference type="PANTHER" id="PTHR15454:SF56">
    <property type="entry name" value="PROTEIN PHOSPHATASE 1 REGULATORY SUBUNIT 7-RELATED"/>
    <property type="match status" value="1"/>
</dbReference>
<keyword evidence="1" id="KW-0433">Leucine-rich repeat</keyword>
<dbReference type="Pfam" id="PF01302">
    <property type="entry name" value="CAP_GLY"/>
    <property type="match status" value="1"/>
</dbReference>
<dbReference type="STRING" id="1076935.U4L358"/>
<dbReference type="PROSITE" id="PS50245">
    <property type="entry name" value="CAP_GLY_2"/>
    <property type="match status" value="1"/>
</dbReference>
<dbReference type="OrthoDB" id="5273213at2759"/>
<keyword evidence="5" id="KW-1185">Reference proteome</keyword>
<dbReference type="OMA" id="SEESHMF"/>
<dbReference type="PROSITE" id="PS51450">
    <property type="entry name" value="LRR"/>
    <property type="match status" value="1"/>
</dbReference>
<evidence type="ECO:0000256" key="2">
    <source>
        <dbReference type="ARBA" id="ARBA00022737"/>
    </source>
</evidence>
<dbReference type="SMART" id="SM01052">
    <property type="entry name" value="CAP_GLY"/>
    <property type="match status" value="1"/>
</dbReference>
<dbReference type="InterPro" id="IPR032675">
    <property type="entry name" value="LRR_dom_sf"/>
</dbReference>
<protein>
    <submittedName>
        <fullName evidence="4">Similar to Tubulin-specific chaperone E acc. no. Q5U508</fullName>
    </submittedName>
</protein>
<feature type="domain" description="CAP-Gly" evidence="3">
    <location>
        <begin position="24"/>
        <end position="68"/>
    </location>
</feature>
<dbReference type="Gene3D" id="3.80.10.10">
    <property type="entry name" value="Ribonuclease Inhibitor"/>
    <property type="match status" value="2"/>
</dbReference>
<dbReference type="PANTHER" id="PTHR15454">
    <property type="entry name" value="NISCHARIN RELATED"/>
    <property type="match status" value="1"/>
</dbReference>
<organism evidence="4 5">
    <name type="scientific">Pyronema omphalodes (strain CBS 100304)</name>
    <name type="common">Pyronema confluens</name>
    <dbReference type="NCBI Taxonomy" id="1076935"/>
    <lineage>
        <taxon>Eukaryota</taxon>
        <taxon>Fungi</taxon>
        <taxon>Dikarya</taxon>
        <taxon>Ascomycota</taxon>
        <taxon>Pezizomycotina</taxon>
        <taxon>Pezizomycetes</taxon>
        <taxon>Pezizales</taxon>
        <taxon>Pyronemataceae</taxon>
        <taxon>Pyronema</taxon>
    </lineage>
</organism>
<reference evidence="4 5" key="1">
    <citation type="journal article" date="2013" name="PLoS Genet.">
        <title>The genome and development-dependent transcriptomes of Pyronema confluens: a window into fungal evolution.</title>
        <authorList>
            <person name="Traeger S."/>
            <person name="Altegoer F."/>
            <person name="Freitag M."/>
            <person name="Gabaldon T."/>
            <person name="Kempken F."/>
            <person name="Kumar A."/>
            <person name="Marcet-Houben M."/>
            <person name="Poggeler S."/>
            <person name="Stajich J.E."/>
            <person name="Nowrousian M."/>
        </authorList>
    </citation>
    <scope>NUCLEOTIDE SEQUENCE [LARGE SCALE GENOMIC DNA]</scope>
    <source>
        <strain evidence="5">CBS 100304</strain>
        <tissue evidence="4">Vegetative mycelium</tissue>
    </source>
</reference>
<evidence type="ECO:0000256" key="1">
    <source>
        <dbReference type="ARBA" id="ARBA00022614"/>
    </source>
</evidence>
<dbReference type="InterPro" id="IPR001611">
    <property type="entry name" value="Leu-rich_rpt"/>
</dbReference>
<dbReference type="AlphaFoldDB" id="U4L358"/>
<dbReference type="eggNOG" id="KOG3207">
    <property type="taxonomic scope" value="Eukaryota"/>
</dbReference>
<dbReference type="SUPFAM" id="SSF74924">
    <property type="entry name" value="Cap-Gly domain"/>
    <property type="match status" value="1"/>
</dbReference>
<dbReference type="InterPro" id="IPR036859">
    <property type="entry name" value="CAP-Gly_dom_sf"/>
</dbReference>
<dbReference type="Gene3D" id="2.30.30.190">
    <property type="entry name" value="CAP Gly-rich-like domain"/>
    <property type="match status" value="1"/>
</dbReference>
<dbReference type="Proteomes" id="UP000018144">
    <property type="component" value="Unassembled WGS sequence"/>
</dbReference>
<dbReference type="InterPro" id="IPR000938">
    <property type="entry name" value="CAP-Gly_domain"/>
</dbReference>
<gene>
    <name evidence="4" type="ORF">PCON_10496</name>
</gene>
<dbReference type="EMBL" id="HF935574">
    <property type="protein sequence ID" value="CCX10902.1"/>
    <property type="molecule type" value="Genomic_DNA"/>
</dbReference>
<evidence type="ECO:0000313" key="4">
    <source>
        <dbReference type="EMBL" id="CCX10902.1"/>
    </source>
</evidence>
<evidence type="ECO:0000313" key="5">
    <source>
        <dbReference type="Proteomes" id="UP000018144"/>
    </source>
</evidence>
<evidence type="ECO:0000259" key="3">
    <source>
        <dbReference type="PROSITE" id="PS50245"/>
    </source>
</evidence>
<name>U4L358_PYROM</name>
<keyword evidence="2" id="KW-0677">Repeat</keyword>